<dbReference type="Proteomes" id="UP001151760">
    <property type="component" value="Unassembled WGS sequence"/>
</dbReference>
<keyword evidence="4" id="KW-1185">Reference proteome</keyword>
<reference evidence="3" key="1">
    <citation type="journal article" date="2022" name="Int. J. Mol. Sci.">
        <title>Draft Genome of Tanacetum Coccineum: Genomic Comparison of Closely Related Tanacetum-Family Plants.</title>
        <authorList>
            <person name="Yamashiro T."/>
            <person name="Shiraishi A."/>
            <person name="Nakayama K."/>
            <person name="Satake H."/>
        </authorList>
    </citation>
    <scope>NUCLEOTIDE SEQUENCE</scope>
</reference>
<dbReference type="InterPro" id="IPR025558">
    <property type="entry name" value="DUF4283"/>
</dbReference>
<dbReference type="PANTHER" id="PTHR31286:SF99">
    <property type="entry name" value="DUF4283 DOMAIN-CONTAINING PROTEIN"/>
    <property type="match status" value="1"/>
</dbReference>
<organism evidence="3 4">
    <name type="scientific">Tanacetum coccineum</name>
    <dbReference type="NCBI Taxonomy" id="301880"/>
    <lineage>
        <taxon>Eukaryota</taxon>
        <taxon>Viridiplantae</taxon>
        <taxon>Streptophyta</taxon>
        <taxon>Embryophyta</taxon>
        <taxon>Tracheophyta</taxon>
        <taxon>Spermatophyta</taxon>
        <taxon>Magnoliopsida</taxon>
        <taxon>eudicotyledons</taxon>
        <taxon>Gunneridae</taxon>
        <taxon>Pentapetalae</taxon>
        <taxon>asterids</taxon>
        <taxon>campanulids</taxon>
        <taxon>Asterales</taxon>
        <taxon>Asteraceae</taxon>
        <taxon>Asteroideae</taxon>
        <taxon>Anthemideae</taxon>
        <taxon>Anthemidinae</taxon>
        <taxon>Tanacetum</taxon>
    </lineage>
</organism>
<name>A0ABQ4Z5E5_9ASTR</name>
<reference evidence="3" key="2">
    <citation type="submission" date="2022-01" db="EMBL/GenBank/DDBJ databases">
        <authorList>
            <person name="Yamashiro T."/>
            <person name="Shiraishi A."/>
            <person name="Satake H."/>
            <person name="Nakayama K."/>
        </authorList>
    </citation>
    <scope>NUCLEOTIDE SEQUENCE</scope>
</reference>
<dbReference type="Gene3D" id="3.60.10.10">
    <property type="entry name" value="Endonuclease/exonuclease/phosphatase"/>
    <property type="match status" value="1"/>
</dbReference>
<proteinExistence type="predicted"/>
<accession>A0ABQ4Z5E5</accession>
<feature type="region of interest" description="Disordered" evidence="1">
    <location>
        <begin position="456"/>
        <end position="497"/>
    </location>
</feature>
<protein>
    <recommendedName>
        <fullName evidence="2">DUF4283 domain-containing protein</fullName>
    </recommendedName>
</protein>
<dbReference type="SUPFAM" id="SSF56219">
    <property type="entry name" value="DNase I-like"/>
    <property type="match status" value="1"/>
</dbReference>
<evidence type="ECO:0000313" key="3">
    <source>
        <dbReference type="EMBL" id="GJS84397.1"/>
    </source>
</evidence>
<dbReference type="EMBL" id="BQNB010010971">
    <property type="protein sequence ID" value="GJS84397.1"/>
    <property type="molecule type" value="Genomic_DNA"/>
</dbReference>
<sequence>PRCKEIDEVGEVSIIWNPMCDCKTGLENGAKWLLIRVAGDVTGSRGDFVQRASRFRGVQLRGVVGCECQMVSLDLEFRSLLYEEQQEEDNSELLSLVITSFKKRRMETNTTSPGEPNVSSVMNPSGDKVVDIEDEIWSNDADKNSQIRTESYLVKVGGEHADDDKHYHSACENVESAWKDPSVHGTKQSFLNVVTKDKPNKKVNFRPLINKEKVDNSDFVLPMEAIVAAKNKFANSLVGYFVGKSIAFPLVKNYVTNTWGKFGFQRVIKDDDGFFFFKFTSQTGLEQVLEQGPCMIRNTPIILTKWSSNMSLTKDKVTKVPVWVKLHKVPVVAYYVDGLSLITTQVGKPIMLDAFTCEMCADPWGRLGFARALIEVSADKELKKEVIMVVPNEEGNGHSLEHICIEYEWKPPLCLDCHVFGHSSEQCQKKVIADVNKEVKEKEVTDDSFTIFSNWRKKGKNQGNNQNKQAEVSEAHVGEKSGTSPNELEPDPHSDDSEVEEMIMEPNTRTSNRKGASTPSVNVNYVYVCAILESHVNISSLSKVCSRVFRSWDWSSNAGLCDKGCRIIIGCNVDVVDLMVIAQSNQVVHVKVIHKTTRQVLFLSFIYAANLPTVRRFLWRNLEAHKYVVRGSPWALMGDFNVALNTKDYYFGSSIMCIDMVEFKDCVSKIEVMDINSSGIHYTWNQKPRGGGGVFKKLVRVLLFVMLSKNVNVNGHMMFKVVSKLKALKKPLCKLVYNYGNLHERVSKLRRELNEVQKALDANPEDPNLREEEAIYLQAFNDAKLDEERFLKQKAKIKWLDVGDSYSKYFHNSVKSRNQRCRVDIIRNENDEEFAGPNVAEAFVKHYECFLGTSMPCTDMNIEGMFQKKVSDQANANMVRPITNEEIKAAMFDIGDERAPGPDGFTSAFFKKA</sequence>
<feature type="domain" description="DUF4283" evidence="2">
    <location>
        <begin position="230"/>
        <end position="313"/>
    </location>
</feature>
<comment type="caution">
    <text evidence="3">The sequence shown here is derived from an EMBL/GenBank/DDBJ whole genome shotgun (WGS) entry which is preliminary data.</text>
</comment>
<evidence type="ECO:0000259" key="2">
    <source>
        <dbReference type="Pfam" id="PF14111"/>
    </source>
</evidence>
<dbReference type="InterPro" id="IPR040256">
    <property type="entry name" value="At4g02000-like"/>
</dbReference>
<dbReference type="PANTHER" id="PTHR31286">
    <property type="entry name" value="GLYCINE-RICH CELL WALL STRUCTURAL PROTEIN 1.8-LIKE"/>
    <property type="match status" value="1"/>
</dbReference>
<dbReference type="Pfam" id="PF14111">
    <property type="entry name" value="DUF4283"/>
    <property type="match status" value="1"/>
</dbReference>
<dbReference type="InterPro" id="IPR036691">
    <property type="entry name" value="Endo/exonu/phosph_ase_sf"/>
</dbReference>
<feature type="non-terminal residue" evidence="3">
    <location>
        <position position="1"/>
    </location>
</feature>
<gene>
    <name evidence="3" type="ORF">Tco_0750938</name>
</gene>
<evidence type="ECO:0000313" key="4">
    <source>
        <dbReference type="Proteomes" id="UP001151760"/>
    </source>
</evidence>
<evidence type="ECO:0000256" key="1">
    <source>
        <dbReference type="SAM" id="MobiDB-lite"/>
    </source>
</evidence>